<proteinExistence type="predicted"/>
<keyword evidence="2" id="KW-1185">Reference proteome</keyword>
<evidence type="ECO:0000313" key="2">
    <source>
        <dbReference type="Proteomes" id="UP001360953"/>
    </source>
</evidence>
<gene>
    <name evidence="1" type="ORF">J3D65DRAFT_128697</name>
</gene>
<dbReference type="Proteomes" id="UP001360953">
    <property type="component" value="Unassembled WGS sequence"/>
</dbReference>
<comment type="caution">
    <text evidence="1">The sequence shown here is derived from an EMBL/GenBank/DDBJ whole genome shotgun (WGS) entry which is preliminary data.</text>
</comment>
<sequence length="242" mass="26193">MATQRRRPFILALDDDVLGWAHGAWLLHVVVWGGHTDGGIPQPQTPLQPFLSGDWQQQGFRISLPRSLSLSLAAVVRERGPARPREHAVCQALSGRVSRVCLPSCAIHRVSMTTASPQLCCAPRGTPAPSLSLTLSLSLFDSGPLDAIHSPPPPHPLPCSQGDDACEHVFDWPSAKRPQPPPCKAQPCHGLRACQPRHSWQPSNCVQWVPACGKVCDVSLLDSVVDSIGHASWLGFNNFEAI</sequence>
<name>A0ABR1L5R8_9PEZI</name>
<dbReference type="GeneID" id="92026778"/>
<dbReference type="RefSeq" id="XP_066650651.1">
    <property type="nucleotide sequence ID" value="XM_066793872.1"/>
</dbReference>
<reference evidence="1 2" key="1">
    <citation type="submission" date="2024-04" db="EMBL/GenBank/DDBJ databases">
        <title>Phyllosticta paracitricarpa is synonymous to the EU quarantine fungus P. citricarpa based on phylogenomic analyses.</title>
        <authorList>
            <consortium name="Lawrence Berkeley National Laboratory"/>
            <person name="Van ingen-buijs V.A."/>
            <person name="Van westerhoven A.C."/>
            <person name="Haridas S."/>
            <person name="Skiadas P."/>
            <person name="Martin F."/>
            <person name="Groenewald J.Z."/>
            <person name="Crous P.W."/>
            <person name="Seidl M.F."/>
        </authorList>
    </citation>
    <scope>NUCLEOTIDE SEQUENCE [LARGE SCALE GENOMIC DNA]</scope>
    <source>
        <strain evidence="1 2">CPC 17464</strain>
    </source>
</reference>
<protein>
    <submittedName>
        <fullName evidence="1">Uncharacterized protein</fullName>
    </submittedName>
</protein>
<evidence type="ECO:0000313" key="1">
    <source>
        <dbReference type="EMBL" id="KAK7530578.1"/>
    </source>
</evidence>
<organism evidence="1 2">
    <name type="scientific">Phyllosticta citribraziliensis</name>
    <dbReference type="NCBI Taxonomy" id="989973"/>
    <lineage>
        <taxon>Eukaryota</taxon>
        <taxon>Fungi</taxon>
        <taxon>Dikarya</taxon>
        <taxon>Ascomycota</taxon>
        <taxon>Pezizomycotina</taxon>
        <taxon>Dothideomycetes</taxon>
        <taxon>Dothideomycetes incertae sedis</taxon>
        <taxon>Botryosphaeriales</taxon>
        <taxon>Phyllostictaceae</taxon>
        <taxon>Phyllosticta</taxon>
    </lineage>
</organism>
<accession>A0ABR1L5R8</accession>
<dbReference type="EMBL" id="JBBPEH010000013">
    <property type="protein sequence ID" value="KAK7530578.1"/>
    <property type="molecule type" value="Genomic_DNA"/>
</dbReference>